<evidence type="ECO:0000256" key="1">
    <source>
        <dbReference type="SAM" id="SignalP"/>
    </source>
</evidence>
<feature type="chain" id="PRO_5041378051" description="SPOR domain-containing protein" evidence="1">
    <location>
        <begin position="22"/>
        <end position="225"/>
    </location>
</feature>
<feature type="signal peptide" evidence="1">
    <location>
        <begin position="1"/>
        <end position="21"/>
    </location>
</feature>
<organism evidence="2 3">
    <name type="scientific">Planctobacterium marinum</name>
    <dbReference type="NCBI Taxonomy" id="1631968"/>
    <lineage>
        <taxon>Bacteria</taxon>
        <taxon>Pseudomonadati</taxon>
        <taxon>Pseudomonadota</taxon>
        <taxon>Gammaproteobacteria</taxon>
        <taxon>Alteromonadales</taxon>
        <taxon>Alteromonadaceae</taxon>
        <taxon>Planctobacterium</taxon>
    </lineage>
</organism>
<name>A0AA48HJA2_9ALTE</name>
<dbReference type="AlphaFoldDB" id="A0AA48HJA2"/>
<evidence type="ECO:0008006" key="4">
    <source>
        <dbReference type="Google" id="ProtNLM"/>
    </source>
</evidence>
<evidence type="ECO:0000313" key="2">
    <source>
        <dbReference type="EMBL" id="BDX07913.1"/>
    </source>
</evidence>
<dbReference type="KEGG" id="pmaw:MACH26_34340"/>
<dbReference type="RefSeq" id="WP_338294012.1">
    <property type="nucleotide sequence ID" value="NZ_AP027272.1"/>
</dbReference>
<sequence>MTKVIKISVLCAAISSTTGCASLELMAVGGVSYLLTGKGLTDHAMSAVMEQDCAWHHLLNDQPLCAEVITSEESPQLLAANESGTEPGEQGTLGQAQFEQESRVSAAIDGKDAMEPELVAHNDSQLGLAQSYAVIGSFNDLKFAYERSMLYRQYNTLIVENPEPSATRFRVVIGPLQDRSLLNLIHLDESHKREELWTIELCSDSLTPPPCGASEMLAKLPATEV</sequence>
<reference evidence="2" key="1">
    <citation type="submission" date="2023-01" db="EMBL/GenBank/DDBJ databases">
        <title>Complete genome sequence of Planctobacterium marinum strain Dej080120_11.</title>
        <authorList>
            <person name="Ueki S."/>
            <person name="Maruyama F."/>
        </authorList>
    </citation>
    <scope>NUCLEOTIDE SEQUENCE</scope>
    <source>
        <strain evidence="2">Dej080120_11</strain>
    </source>
</reference>
<proteinExistence type="predicted"/>
<keyword evidence="3" id="KW-1185">Reference proteome</keyword>
<evidence type="ECO:0000313" key="3">
    <source>
        <dbReference type="Proteomes" id="UP001333710"/>
    </source>
</evidence>
<gene>
    <name evidence="2" type="ORF">MACH26_34340</name>
</gene>
<dbReference type="EMBL" id="AP027272">
    <property type="protein sequence ID" value="BDX07913.1"/>
    <property type="molecule type" value="Genomic_DNA"/>
</dbReference>
<dbReference type="Proteomes" id="UP001333710">
    <property type="component" value="Chromosome"/>
</dbReference>
<protein>
    <recommendedName>
        <fullName evidence="4">SPOR domain-containing protein</fullName>
    </recommendedName>
</protein>
<dbReference type="PROSITE" id="PS51257">
    <property type="entry name" value="PROKAR_LIPOPROTEIN"/>
    <property type="match status" value="1"/>
</dbReference>
<accession>A0AA48HJA2</accession>
<keyword evidence="1" id="KW-0732">Signal</keyword>